<keyword evidence="4" id="KW-1185">Reference proteome</keyword>
<feature type="transmembrane region" description="Helical" evidence="2">
    <location>
        <begin position="216"/>
        <end position="239"/>
    </location>
</feature>
<name>A0ABP5INS4_9MICO</name>
<organism evidence="3 4">
    <name type="scientific">Brevibacterium salitolerans</name>
    <dbReference type="NCBI Taxonomy" id="1403566"/>
    <lineage>
        <taxon>Bacteria</taxon>
        <taxon>Bacillati</taxon>
        <taxon>Actinomycetota</taxon>
        <taxon>Actinomycetes</taxon>
        <taxon>Micrococcales</taxon>
        <taxon>Brevibacteriaceae</taxon>
        <taxon>Brevibacterium</taxon>
    </lineage>
</organism>
<sequence length="284" mass="30548">MNRYGTALTSADFAHDPPRPSTPVHRPRKQRTAMHGTPAPRAGTHSSASAAHAPTTLSRVLGVVRLQYLNSYIFVWVPLIVLSGAIVISLAVYWMIGSDEPMYGGGSQAALWYFLVVGVQAMTLTFPFSQAMSLARREFFLGTLLASALAAAGLAAVYVLLGLLERATDGYGINGYIAYLPWIWQSGWASGAALVFVMVMLFFIVGFWFSTLYRSLGTTVLTLVIIGLALCLLVVVFAITRLEAWPEVVSWVAQLGPLSAAGVLGLLVVVLGAGSWLTLRRSVP</sequence>
<evidence type="ECO:0008006" key="5">
    <source>
        <dbReference type="Google" id="ProtNLM"/>
    </source>
</evidence>
<keyword evidence="2" id="KW-0472">Membrane</keyword>
<evidence type="ECO:0000313" key="3">
    <source>
        <dbReference type="EMBL" id="GAA2103923.1"/>
    </source>
</evidence>
<evidence type="ECO:0000313" key="4">
    <source>
        <dbReference type="Proteomes" id="UP001500984"/>
    </source>
</evidence>
<dbReference type="Proteomes" id="UP001500984">
    <property type="component" value="Unassembled WGS sequence"/>
</dbReference>
<feature type="transmembrane region" description="Helical" evidence="2">
    <location>
        <begin position="259"/>
        <end position="279"/>
    </location>
</feature>
<accession>A0ABP5INS4</accession>
<evidence type="ECO:0000256" key="2">
    <source>
        <dbReference type="SAM" id="Phobius"/>
    </source>
</evidence>
<dbReference type="RefSeq" id="WP_291794204.1">
    <property type="nucleotide sequence ID" value="NZ_BAAAPZ010000017.1"/>
</dbReference>
<keyword evidence="2" id="KW-1133">Transmembrane helix</keyword>
<feature type="transmembrane region" description="Helical" evidence="2">
    <location>
        <begin position="140"/>
        <end position="161"/>
    </location>
</feature>
<keyword evidence="2" id="KW-0812">Transmembrane</keyword>
<feature type="transmembrane region" description="Helical" evidence="2">
    <location>
        <begin position="188"/>
        <end position="209"/>
    </location>
</feature>
<dbReference type="EMBL" id="BAAAPZ010000017">
    <property type="protein sequence ID" value="GAA2103923.1"/>
    <property type="molecule type" value="Genomic_DNA"/>
</dbReference>
<gene>
    <name evidence="3" type="ORF">GCM10009823_28180</name>
</gene>
<evidence type="ECO:0000256" key="1">
    <source>
        <dbReference type="SAM" id="MobiDB-lite"/>
    </source>
</evidence>
<proteinExistence type="predicted"/>
<feature type="region of interest" description="Disordered" evidence="1">
    <location>
        <begin position="1"/>
        <end position="51"/>
    </location>
</feature>
<feature type="transmembrane region" description="Helical" evidence="2">
    <location>
        <begin position="109"/>
        <end position="128"/>
    </location>
</feature>
<comment type="caution">
    <text evidence="3">The sequence shown here is derived from an EMBL/GenBank/DDBJ whole genome shotgun (WGS) entry which is preliminary data.</text>
</comment>
<feature type="transmembrane region" description="Helical" evidence="2">
    <location>
        <begin position="73"/>
        <end position="97"/>
    </location>
</feature>
<reference evidence="4" key="1">
    <citation type="journal article" date="2019" name="Int. J. Syst. Evol. Microbiol.">
        <title>The Global Catalogue of Microorganisms (GCM) 10K type strain sequencing project: providing services to taxonomists for standard genome sequencing and annotation.</title>
        <authorList>
            <consortium name="The Broad Institute Genomics Platform"/>
            <consortium name="The Broad Institute Genome Sequencing Center for Infectious Disease"/>
            <person name="Wu L."/>
            <person name="Ma J."/>
        </authorList>
    </citation>
    <scope>NUCLEOTIDE SEQUENCE [LARGE SCALE GENOMIC DNA]</scope>
    <source>
        <strain evidence="4">JCM 15900</strain>
    </source>
</reference>
<protein>
    <recommendedName>
        <fullName evidence="5">ABC transporter permease</fullName>
    </recommendedName>
</protein>